<dbReference type="KEGG" id="tper:IWA51_05640"/>
<reference evidence="1 2" key="1">
    <citation type="submission" date="2020-11" db="EMBL/GenBank/DDBJ databases">
        <title>Treponema Peruensis nv. sp., first commensal Treponema isolated from human feces.</title>
        <authorList>
            <person name="Belkhou C."/>
            <person name="Raes J."/>
        </authorList>
    </citation>
    <scope>NUCLEOTIDE SEQUENCE [LARGE SCALE GENOMIC DNA]</scope>
    <source>
        <strain evidence="1 2">RCC2812</strain>
    </source>
</reference>
<name>A0A7T3V6J7_9SPIR</name>
<proteinExistence type="predicted"/>
<accession>A0A7T3V6J7</accession>
<evidence type="ECO:0000313" key="2">
    <source>
        <dbReference type="Proteomes" id="UP000595224"/>
    </source>
</evidence>
<dbReference type="AlphaFoldDB" id="A0A7T3V6J7"/>
<protein>
    <submittedName>
        <fullName evidence="1">Uncharacterized protein</fullName>
    </submittedName>
</protein>
<organism evidence="1 2">
    <name type="scientific">Treponema peruense</name>
    <dbReference type="NCBI Taxonomy" id="2787628"/>
    <lineage>
        <taxon>Bacteria</taxon>
        <taxon>Pseudomonadati</taxon>
        <taxon>Spirochaetota</taxon>
        <taxon>Spirochaetia</taxon>
        <taxon>Spirochaetales</taxon>
        <taxon>Treponemataceae</taxon>
        <taxon>Treponema</taxon>
    </lineage>
</organism>
<dbReference type="RefSeq" id="WP_198443543.1">
    <property type="nucleotide sequence ID" value="NZ_CBCSHE010000006.1"/>
</dbReference>
<keyword evidence="2" id="KW-1185">Reference proteome</keyword>
<gene>
    <name evidence="1" type="ORF">IWA51_05640</name>
</gene>
<sequence>MKYNGFYFRLFTRPMKKVLSEKYGRQYADGIMKKSRVLYLRLVRETDCRGYL</sequence>
<dbReference type="Proteomes" id="UP000595224">
    <property type="component" value="Chromosome"/>
</dbReference>
<dbReference type="EMBL" id="CP064936">
    <property type="protein sequence ID" value="QQA02065.1"/>
    <property type="molecule type" value="Genomic_DNA"/>
</dbReference>
<evidence type="ECO:0000313" key="1">
    <source>
        <dbReference type="EMBL" id="QQA02065.1"/>
    </source>
</evidence>